<accession>A0A3D8IYR0</accession>
<dbReference type="GO" id="GO:0006355">
    <property type="term" value="P:regulation of DNA-templated transcription"/>
    <property type="evidence" value="ECO:0007669"/>
    <property type="project" value="InterPro"/>
</dbReference>
<dbReference type="AlphaFoldDB" id="A0A3D8IYR0"/>
<dbReference type="InterPro" id="IPR001789">
    <property type="entry name" value="Sig_transdc_resp-reg_receiver"/>
</dbReference>
<dbReference type="SUPFAM" id="SSF52172">
    <property type="entry name" value="CheY-like"/>
    <property type="match status" value="1"/>
</dbReference>
<feature type="modified residue" description="4-aspartylphosphate" evidence="6">
    <location>
        <position position="51"/>
    </location>
</feature>
<keyword evidence="3" id="KW-0805">Transcription regulation</keyword>
<evidence type="ECO:0000256" key="4">
    <source>
        <dbReference type="ARBA" id="ARBA00023125"/>
    </source>
</evidence>
<evidence type="ECO:0000313" key="11">
    <source>
        <dbReference type="Proteomes" id="UP000257067"/>
    </source>
</evidence>
<dbReference type="Pfam" id="PF00072">
    <property type="entry name" value="Response_reg"/>
    <property type="match status" value="1"/>
</dbReference>
<dbReference type="PANTHER" id="PTHR48111">
    <property type="entry name" value="REGULATOR OF RPOS"/>
    <property type="match status" value="1"/>
</dbReference>
<dbReference type="GO" id="GO:0005829">
    <property type="term" value="C:cytosol"/>
    <property type="evidence" value="ECO:0007669"/>
    <property type="project" value="TreeGrafter"/>
</dbReference>
<dbReference type="PROSITE" id="PS50110">
    <property type="entry name" value="RESPONSE_REGULATORY"/>
    <property type="match status" value="1"/>
</dbReference>
<evidence type="ECO:0000259" key="8">
    <source>
        <dbReference type="PROSITE" id="PS50110"/>
    </source>
</evidence>
<dbReference type="Gene3D" id="3.40.50.2300">
    <property type="match status" value="1"/>
</dbReference>
<keyword evidence="4 7" id="KW-0238">DNA-binding</keyword>
<dbReference type="InterPro" id="IPR011006">
    <property type="entry name" value="CheY-like_superfamily"/>
</dbReference>
<organism evidence="10 11">
    <name type="scientific">Helicobacter cholecystus</name>
    <dbReference type="NCBI Taxonomy" id="45498"/>
    <lineage>
        <taxon>Bacteria</taxon>
        <taxon>Pseudomonadati</taxon>
        <taxon>Campylobacterota</taxon>
        <taxon>Epsilonproteobacteria</taxon>
        <taxon>Campylobacterales</taxon>
        <taxon>Helicobacteraceae</taxon>
        <taxon>Helicobacter</taxon>
    </lineage>
</organism>
<dbReference type="GO" id="GO:0000976">
    <property type="term" value="F:transcription cis-regulatory region binding"/>
    <property type="evidence" value="ECO:0007669"/>
    <property type="project" value="TreeGrafter"/>
</dbReference>
<proteinExistence type="predicted"/>
<dbReference type="EMBL" id="NXLU01000001">
    <property type="protein sequence ID" value="RDU70126.1"/>
    <property type="molecule type" value="Genomic_DNA"/>
</dbReference>
<keyword evidence="2" id="KW-0902">Two-component regulatory system</keyword>
<dbReference type="InterPro" id="IPR036388">
    <property type="entry name" value="WH-like_DNA-bd_sf"/>
</dbReference>
<evidence type="ECO:0000256" key="7">
    <source>
        <dbReference type="PROSITE-ProRule" id="PRU01091"/>
    </source>
</evidence>
<feature type="domain" description="Response regulatory" evidence="8">
    <location>
        <begin position="2"/>
        <end position="116"/>
    </location>
</feature>
<name>A0A3D8IYR0_9HELI</name>
<evidence type="ECO:0000256" key="1">
    <source>
        <dbReference type="ARBA" id="ARBA00022553"/>
    </source>
</evidence>
<dbReference type="GO" id="GO:0000156">
    <property type="term" value="F:phosphorelay response regulator activity"/>
    <property type="evidence" value="ECO:0007669"/>
    <property type="project" value="TreeGrafter"/>
</dbReference>
<dbReference type="GO" id="GO:0032993">
    <property type="term" value="C:protein-DNA complex"/>
    <property type="evidence" value="ECO:0007669"/>
    <property type="project" value="TreeGrafter"/>
</dbReference>
<protein>
    <submittedName>
        <fullName evidence="10">DNA-binding response regulator</fullName>
    </submittedName>
</protein>
<dbReference type="SMART" id="SM00448">
    <property type="entry name" value="REC"/>
    <property type="match status" value="1"/>
</dbReference>
<keyword evidence="1 6" id="KW-0597">Phosphoprotein</keyword>
<keyword evidence="5" id="KW-0804">Transcription</keyword>
<dbReference type="PROSITE" id="PS51755">
    <property type="entry name" value="OMPR_PHOB"/>
    <property type="match status" value="1"/>
</dbReference>
<reference evidence="10 11" key="1">
    <citation type="submission" date="2018-04" db="EMBL/GenBank/DDBJ databases">
        <title>Novel Campyloabacter and Helicobacter Species and Strains.</title>
        <authorList>
            <person name="Mannion A.J."/>
            <person name="Shen Z."/>
            <person name="Fox J.G."/>
        </authorList>
    </citation>
    <scope>NUCLEOTIDE SEQUENCE [LARGE SCALE GENOMIC DNA]</scope>
    <source>
        <strain evidence="10 11">ATCC 700242</strain>
    </source>
</reference>
<dbReference type="InterPro" id="IPR016032">
    <property type="entry name" value="Sig_transdc_resp-reg_C-effctor"/>
</dbReference>
<evidence type="ECO:0000256" key="5">
    <source>
        <dbReference type="ARBA" id="ARBA00023163"/>
    </source>
</evidence>
<dbReference type="InterPro" id="IPR039420">
    <property type="entry name" value="WalR-like"/>
</dbReference>
<dbReference type="OrthoDB" id="8912111at2"/>
<gene>
    <name evidence="10" type="ORF">CQA62_01575</name>
</gene>
<dbReference type="CDD" id="cd00383">
    <property type="entry name" value="trans_reg_C"/>
    <property type="match status" value="1"/>
</dbReference>
<dbReference type="Proteomes" id="UP000257067">
    <property type="component" value="Unassembled WGS sequence"/>
</dbReference>
<sequence>MMILLLEDEIVLCEMVEEFLISKGFEVYSVDNADDTLEEAMSGKYKLFIFDVKVPLGNGFSILQELRSHKIQTPAIFTTSLNTIADLQEGYESGCDDYLKKPFELEELYLRVEKLLGRSKKESVDFGNGVRFDMSQKLLYKDDALLPLTNKENELLAMLIENKGQYLTLEEISYRLWGYEEPSFTSLRVYIKNIRQQIGKDCIHTKRGLGYCYE</sequence>
<dbReference type="Gene3D" id="1.10.10.10">
    <property type="entry name" value="Winged helix-like DNA-binding domain superfamily/Winged helix DNA-binding domain"/>
    <property type="match status" value="1"/>
</dbReference>
<evidence type="ECO:0000256" key="3">
    <source>
        <dbReference type="ARBA" id="ARBA00023015"/>
    </source>
</evidence>
<evidence type="ECO:0000259" key="9">
    <source>
        <dbReference type="PROSITE" id="PS51755"/>
    </source>
</evidence>
<dbReference type="SMART" id="SM00862">
    <property type="entry name" value="Trans_reg_C"/>
    <property type="match status" value="1"/>
</dbReference>
<evidence type="ECO:0000313" key="10">
    <source>
        <dbReference type="EMBL" id="RDU70126.1"/>
    </source>
</evidence>
<keyword evidence="11" id="KW-1185">Reference proteome</keyword>
<evidence type="ECO:0000256" key="6">
    <source>
        <dbReference type="PROSITE-ProRule" id="PRU00169"/>
    </source>
</evidence>
<feature type="domain" description="OmpR/PhoB-type" evidence="9">
    <location>
        <begin position="121"/>
        <end position="214"/>
    </location>
</feature>
<evidence type="ECO:0000256" key="2">
    <source>
        <dbReference type="ARBA" id="ARBA00023012"/>
    </source>
</evidence>
<comment type="caution">
    <text evidence="10">The sequence shown here is derived from an EMBL/GenBank/DDBJ whole genome shotgun (WGS) entry which is preliminary data.</text>
</comment>
<dbReference type="Pfam" id="PF00486">
    <property type="entry name" value="Trans_reg_C"/>
    <property type="match status" value="1"/>
</dbReference>
<feature type="DNA-binding region" description="OmpR/PhoB-type" evidence="7">
    <location>
        <begin position="121"/>
        <end position="214"/>
    </location>
</feature>
<dbReference type="SUPFAM" id="SSF46894">
    <property type="entry name" value="C-terminal effector domain of the bipartite response regulators"/>
    <property type="match status" value="1"/>
</dbReference>
<dbReference type="InterPro" id="IPR001867">
    <property type="entry name" value="OmpR/PhoB-type_DNA-bd"/>
</dbReference>
<dbReference type="PANTHER" id="PTHR48111:SF1">
    <property type="entry name" value="TWO-COMPONENT RESPONSE REGULATOR ORR33"/>
    <property type="match status" value="1"/>
</dbReference>